<dbReference type="AlphaFoldDB" id="A0A4Q7J7Y4"/>
<proteinExistence type="inferred from homology"/>
<dbReference type="InterPro" id="IPR006776">
    <property type="entry name" value="SsgB"/>
</dbReference>
<keyword evidence="3 7" id="KW-0132">Cell division</keyword>
<evidence type="ECO:0000256" key="3">
    <source>
        <dbReference type="ARBA" id="ARBA00022618"/>
    </source>
</evidence>
<protein>
    <submittedName>
        <fullName evidence="7">SsgA family sporulation/cell division regulator</fullName>
    </submittedName>
</protein>
<organism evidence="7 8">
    <name type="scientific">Amycolatopsis suaedae</name>
    <dbReference type="NCBI Taxonomy" id="2510978"/>
    <lineage>
        <taxon>Bacteria</taxon>
        <taxon>Bacillati</taxon>
        <taxon>Actinomycetota</taxon>
        <taxon>Actinomycetes</taxon>
        <taxon>Pseudonocardiales</taxon>
        <taxon>Pseudonocardiaceae</taxon>
        <taxon>Amycolatopsis</taxon>
    </lineage>
</organism>
<dbReference type="Gene3D" id="2.30.31.20">
    <property type="entry name" value="Sporulation-specific cell division protein SsgB"/>
    <property type="match status" value="1"/>
</dbReference>
<evidence type="ECO:0000256" key="6">
    <source>
        <dbReference type="ARBA" id="ARBA00023306"/>
    </source>
</evidence>
<comment type="subcellular location">
    <subcellularLocation>
        <location evidence="1">Cell septum</location>
    </subcellularLocation>
</comment>
<dbReference type="GO" id="GO:0000917">
    <property type="term" value="P:division septum assembly"/>
    <property type="evidence" value="ECO:0007669"/>
    <property type="project" value="UniProtKB-KW"/>
</dbReference>
<evidence type="ECO:0000256" key="4">
    <source>
        <dbReference type="ARBA" id="ARBA00022969"/>
    </source>
</evidence>
<dbReference type="InterPro" id="IPR038658">
    <property type="entry name" value="SsgB_sf"/>
</dbReference>
<evidence type="ECO:0000256" key="2">
    <source>
        <dbReference type="ARBA" id="ARBA00009323"/>
    </source>
</evidence>
<comment type="caution">
    <text evidence="7">The sequence shown here is derived from an EMBL/GenBank/DDBJ whole genome shotgun (WGS) entry which is preliminary data.</text>
</comment>
<dbReference type="OrthoDB" id="3853096at2"/>
<evidence type="ECO:0000256" key="5">
    <source>
        <dbReference type="ARBA" id="ARBA00023210"/>
    </source>
</evidence>
<dbReference type="RefSeq" id="WP_130475317.1">
    <property type="nucleotide sequence ID" value="NZ_SFCC01000005.1"/>
</dbReference>
<dbReference type="Pfam" id="PF04686">
    <property type="entry name" value="SsgA"/>
    <property type="match status" value="1"/>
</dbReference>
<gene>
    <name evidence="7" type="ORF">EWH70_11525</name>
</gene>
<evidence type="ECO:0000313" key="8">
    <source>
        <dbReference type="Proteomes" id="UP000292003"/>
    </source>
</evidence>
<comment type="similarity">
    <text evidence="2">Belongs to the SsgA family.</text>
</comment>
<keyword evidence="8" id="KW-1185">Reference proteome</keyword>
<sequence length="134" mass="14760">MITDSVQQHQLVTLNGNGTPVLARLSYQAAQPYAVSLAFQAEPGRWVEWTFARDLLTAGLEGPVGEGDVRVRPEFASAEELYAVEIESPDGYALVEIHREDVERFLTATAAVVPYGEEEDHFDVDALIRELTGV</sequence>
<keyword evidence="4" id="KW-0749">Sporulation</keyword>
<keyword evidence="6" id="KW-0131">Cell cycle</keyword>
<keyword evidence="5" id="KW-0717">Septation</keyword>
<dbReference type="GO" id="GO:0030428">
    <property type="term" value="C:cell septum"/>
    <property type="evidence" value="ECO:0007669"/>
    <property type="project" value="UniProtKB-SubCell"/>
</dbReference>
<reference evidence="7 8" key="1">
    <citation type="submission" date="2019-02" db="EMBL/GenBank/DDBJ databases">
        <title>Draft genome sequence of Amycolatopsis sp. 8-3EHSu isolated from roots of Suaeda maritima.</title>
        <authorList>
            <person name="Duangmal K."/>
            <person name="Chantavorakit T."/>
        </authorList>
    </citation>
    <scope>NUCLEOTIDE SEQUENCE [LARGE SCALE GENOMIC DNA]</scope>
    <source>
        <strain evidence="7 8">8-3EHSu</strain>
    </source>
</reference>
<accession>A0A4Q7J7Y4</accession>
<evidence type="ECO:0000313" key="7">
    <source>
        <dbReference type="EMBL" id="RZQ63791.1"/>
    </source>
</evidence>
<name>A0A4Q7J7Y4_9PSEU</name>
<dbReference type="Proteomes" id="UP000292003">
    <property type="component" value="Unassembled WGS sequence"/>
</dbReference>
<dbReference type="GO" id="GO:0030435">
    <property type="term" value="P:sporulation resulting in formation of a cellular spore"/>
    <property type="evidence" value="ECO:0007669"/>
    <property type="project" value="UniProtKB-KW"/>
</dbReference>
<evidence type="ECO:0000256" key="1">
    <source>
        <dbReference type="ARBA" id="ARBA00004431"/>
    </source>
</evidence>
<dbReference type="EMBL" id="SFCC01000005">
    <property type="protein sequence ID" value="RZQ63791.1"/>
    <property type="molecule type" value="Genomic_DNA"/>
</dbReference>